<evidence type="ECO:0000313" key="11">
    <source>
        <dbReference type="Proteomes" id="UP000554235"/>
    </source>
</evidence>
<evidence type="ECO:0000256" key="6">
    <source>
        <dbReference type="ARBA" id="ARBA00023180"/>
    </source>
</evidence>
<protein>
    <submittedName>
        <fullName evidence="10">Tyrosinase</fullName>
    </submittedName>
</protein>
<dbReference type="PANTHER" id="PTHR23502">
    <property type="entry name" value="MAJOR FACILITATOR SUPERFAMILY"/>
    <property type="match status" value="1"/>
</dbReference>
<comment type="similarity">
    <text evidence="2">Belongs to the major facilitator superfamily.</text>
</comment>
<dbReference type="Proteomes" id="UP000554235">
    <property type="component" value="Unassembled WGS sequence"/>
</dbReference>
<feature type="transmembrane region" description="Helical" evidence="8">
    <location>
        <begin position="400"/>
        <end position="419"/>
    </location>
</feature>
<evidence type="ECO:0000256" key="4">
    <source>
        <dbReference type="ARBA" id="ARBA00022989"/>
    </source>
</evidence>
<keyword evidence="6" id="KW-0325">Glycoprotein</keyword>
<feature type="transmembrane region" description="Helical" evidence="8">
    <location>
        <begin position="323"/>
        <end position="342"/>
    </location>
</feature>
<feature type="transmembrane region" description="Helical" evidence="8">
    <location>
        <begin position="126"/>
        <end position="145"/>
    </location>
</feature>
<comment type="subcellular location">
    <subcellularLocation>
        <location evidence="1">Membrane</location>
        <topology evidence="1">Multi-pass membrane protein</topology>
    </subcellularLocation>
</comment>
<feature type="transmembrane region" description="Helical" evidence="8">
    <location>
        <begin position="182"/>
        <end position="204"/>
    </location>
</feature>
<dbReference type="Gene3D" id="1.20.1720.10">
    <property type="entry name" value="Multidrug resistance protein D"/>
    <property type="match status" value="1"/>
</dbReference>
<organism evidence="10 11">
    <name type="scientific">Fusarium albosuccineum</name>
    <dbReference type="NCBI Taxonomy" id="1237068"/>
    <lineage>
        <taxon>Eukaryota</taxon>
        <taxon>Fungi</taxon>
        <taxon>Dikarya</taxon>
        <taxon>Ascomycota</taxon>
        <taxon>Pezizomycotina</taxon>
        <taxon>Sordariomycetes</taxon>
        <taxon>Hypocreomycetidae</taxon>
        <taxon>Hypocreales</taxon>
        <taxon>Nectriaceae</taxon>
        <taxon>Fusarium</taxon>
        <taxon>Fusarium decemcellulare species complex</taxon>
    </lineage>
</organism>
<dbReference type="PROSITE" id="PS00497">
    <property type="entry name" value="TYROSINASE_1"/>
    <property type="match status" value="1"/>
</dbReference>
<feature type="domain" description="Major facilitator superfamily (MFS) profile" evidence="9">
    <location>
        <begin position="86"/>
        <end position="507"/>
    </location>
</feature>
<dbReference type="InterPro" id="IPR008922">
    <property type="entry name" value="Di-copper_centre_dom_sf"/>
</dbReference>
<dbReference type="GO" id="GO:0016020">
    <property type="term" value="C:membrane"/>
    <property type="evidence" value="ECO:0007669"/>
    <property type="project" value="UniProtKB-SubCell"/>
</dbReference>
<feature type="region of interest" description="Disordered" evidence="7">
    <location>
        <begin position="1"/>
        <end position="61"/>
    </location>
</feature>
<keyword evidence="11" id="KW-1185">Reference proteome</keyword>
<dbReference type="Gene3D" id="1.10.1280.10">
    <property type="entry name" value="Di-copper center containing domain from catechol oxidase"/>
    <property type="match status" value="1"/>
</dbReference>
<feature type="transmembrane region" description="Helical" evidence="8">
    <location>
        <begin position="425"/>
        <end position="444"/>
    </location>
</feature>
<dbReference type="AlphaFoldDB" id="A0A8H4LB75"/>
<dbReference type="GO" id="GO:0016491">
    <property type="term" value="F:oxidoreductase activity"/>
    <property type="evidence" value="ECO:0007669"/>
    <property type="project" value="InterPro"/>
</dbReference>
<evidence type="ECO:0000256" key="8">
    <source>
        <dbReference type="SAM" id="Phobius"/>
    </source>
</evidence>
<dbReference type="GO" id="GO:0022857">
    <property type="term" value="F:transmembrane transporter activity"/>
    <property type="evidence" value="ECO:0007669"/>
    <property type="project" value="InterPro"/>
</dbReference>
<feature type="transmembrane region" description="Helical" evidence="8">
    <location>
        <begin position="79"/>
        <end position="96"/>
    </location>
</feature>
<dbReference type="PRINTS" id="PR00092">
    <property type="entry name" value="TYROSINASE"/>
</dbReference>
<evidence type="ECO:0000256" key="1">
    <source>
        <dbReference type="ARBA" id="ARBA00004141"/>
    </source>
</evidence>
<dbReference type="InterPro" id="IPR020846">
    <property type="entry name" value="MFS_dom"/>
</dbReference>
<dbReference type="EMBL" id="JAADYS010001004">
    <property type="protein sequence ID" value="KAF4465656.1"/>
    <property type="molecule type" value="Genomic_DNA"/>
</dbReference>
<feature type="transmembrane region" description="Helical" evidence="8">
    <location>
        <begin position="216"/>
        <end position="236"/>
    </location>
</feature>
<evidence type="ECO:0000256" key="3">
    <source>
        <dbReference type="ARBA" id="ARBA00022692"/>
    </source>
</evidence>
<dbReference type="InterPro" id="IPR011701">
    <property type="entry name" value="MFS"/>
</dbReference>
<sequence>MDLAQVKNEANAASALLSSPTDGIGHATAPDTIGERTHDSDDPPPEEPDMLDDDPSDDFDRYWSGDELDPKVWRNSRKWRQVAIISLLALATTALTPPPPRPLASAVYTPALDQISRDLQVTQPSLLHLSLSAYILGFAAGPLLVSPISGLSGRLPIFRIGSAFFALLNLMCVFSSSIGVLIVLRFLAGVAGSTPMALGPATVVDLFHKEERGKALSFMAVGAVCGPMLGPSLGGFIAQSVGWRGCFVMLFCVTSFNAFLTLIWMQETSLTAIRKNHHLSLQFDIEESTLLQKPPSPLALGDAPRTILNATLRPIVICSRRDILPAILVGSFFYCLLVWLYIDIPLTYKAAYGFSTRRAGMIFMALGLGMILGLVAFGLASDKMMVRMAHGGDKRPEHRLPFLAASICILTLGMATYTLGTKLMVVWLVSAIGNVIMGTGLFCITDAVASAAALSVVRFVSGAFFPIIAQKLEAMISAEAVHWCLTATSALIMIAVLFWMLSLFRRPRLSDMNLPRKSQSKWDDNMVISLGIRGDNPSQYAQYLDHLLMYELYPVTKGKLFDQYRKEALDRKAGNWVLEVPYLSCHLNLKRAPLALGHLLRVHGSERKKEAGLAEGFCGYSKLSASYQGRRLGDTSLVAEFFTDRPEPEWNIELGNGTVLGSKQDFSGHDVRWIVPGQDEWAVLFNVPISLAILTAWLGVSSLATAAPTEQSASDLLLDLNAKATSALENVDVNPSKRSNHKKCTIANAAVRRDWKALSKKERKGYINAVLCLRKKPSKASPSFAPGARTRYDDFVAVHINQTLSIHGTGNFFTWHRYFTWAYEKALRDECGYKGTQPYWNWFETGDFATNPVFDGSETSMSGDGKYVKHNGSLSGMQNIKIPSGKGGGCIKTGPFVGAVANLGPPSPGMDGMEATKTPLEYNPRCLRRDLSHYAIDQWMTLENLYNVTLGEASHSIKAMQDEFQGRFADEFLGIHAAGHFVMGGDSSDLFSSPNEPIFFLHHSMVDRIYWIWQALHPKQAKEIAGTITILNMPPSRDAVKSDPLNMGVNAHEITIGQALDTLGGSPFCYIYV</sequence>
<dbReference type="PROSITE" id="PS50850">
    <property type="entry name" value="MFS"/>
    <property type="match status" value="1"/>
</dbReference>
<dbReference type="InterPro" id="IPR036259">
    <property type="entry name" value="MFS_trans_sf"/>
</dbReference>
<dbReference type="SUPFAM" id="SSF48056">
    <property type="entry name" value="Di-copper centre-containing domain"/>
    <property type="match status" value="1"/>
</dbReference>
<evidence type="ECO:0000313" key="10">
    <source>
        <dbReference type="EMBL" id="KAF4465656.1"/>
    </source>
</evidence>
<reference evidence="10 11" key="1">
    <citation type="submission" date="2020-01" db="EMBL/GenBank/DDBJ databases">
        <title>Identification and distribution of gene clusters putatively required for synthesis of sphingolipid metabolism inhibitors in phylogenetically diverse species of the filamentous fungus Fusarium.</title>
        <authorList>
            <person name="Kim H.-S."/>
            <person name="Busman M."/>
            <person name="Brown D.W."/>
            <person name="Divon H."/>
            <person name="Uhlig S."/>
            <person name="Proctor R.H."/>
        </authorList>
    </citation>
    <scope>NUCLEOTIDE SEQUENCE [LARGE SCALE GENOMIC DNA]</scope>
    <source>
        <strain evidence="10 11">NRRL 20459</strain>
    </source>
</reference>
<dbReference type="OrthoDB" id="6132182at2759"/>
<name>A0A8H4LB75_9HYPO</name>
<feature type="transmembrane region" description="Helical" evidence="8">
    <location>
        <begin position="480"/>
        <end position="504"/>
    </location>
</feature>
<keyword evidence="3 8" id="KW-0812">Transmembrane</keyword>
<feature type="transmembrane region" description="Helical" evidence="8">
    <location>
        <begin position="242"/>
        <end position="265"/>
    </location>
</feature>
<comment type="caution">
    <text evidence="10">The sequence shown here is derived from an EMBL/GenBank/DDBJ whole genome shotgun (WGS) entry which is preliminary data.</text>
</comment>
<dbReference type="InterPro" id="IPR002227">
    <property type="entry name" value="Tyrosinase_Cu-bd"/>
</dbReference>
<dbReference type="PANTHER" id="PTHR23502:SF68">
    <property type="entry name" value="MULTIDRUG TRANSPORTER, PUTATIVE (AFU_ORTHOLOGUE AFUA_3G01120)-RELATED"/>
    <property type="match status" value="1"/>
</dbReference>
<feature type="transmembrane region" description="Helical" evidence="8">
    <location>
        <begin position="157"/>
        <end position="176"/>
    </location>
</feature>
<feature type="compositionally biased region" description="Acidic residues" evidence="7">
    <location>
        <begin position="42"/>
        <end position="57"/>
    </location>
</feature>
<evidence type="ECO:0000256" key="5">
    <source>
        <dbReference type="ARBA" id="ARBA00023136"/>
    </source>
</evidence>
<dbReference type="Pfam" id="PF07690">
    <property type="entry name" value="MFS_1"/>
    <property type="match status" value="1"/>
</dbReference>
<dbReference type="SUPFAM" id="SSF103473">
    <property type="entry name" value="MFS general substrate transporter"/>
    <property type="match status" value="1"/>
</dbReference>
<accession>A0A8H4LB75</accession>
<feature type="transmembrane region" description="Helical" evidence="8">
    <location>
        <begin position="362"/>
        <end position="380"/>
    </location>
</feature>
<dbReference type="Pfam" id="PF00264">
    <property type="entry name" value="Tyrosinase"/>
    <property type="match status" value="1"/>
</dbReference>
<proteinExistence type="inferred from homology"/>
<gene>
    <name evidence="10" type="ORF">FALBO_7497</name>
</gene>
<keyword evidence="5 8" id="KW-0472">Membrane</keyword>
<evidence type="ECO:0000259" key="9">
    <source>
        <dbReference type="PROSITE" id="PS50850"/>
    </source>
</evidence>
<keyword evidence="4 8" id="KW-1133">Transmembrane helix</keyword>
<evidence type="ECO:0000256" key="7">
    <source>
        <dbReference type="SAM" id="MobiDB-lite"/>
    </source>
</evidence>
<evidence type="ECO:0000256" key="2">
    <source>
        <dbReference type="ARBA" id="ARBA00008335"/>
    </source>
</evidence>